<dbReference type="GO" id="GO:0016020">
    <property type="term" value="C:membrane"/>
    <property type="evidence" value="ECO:0007669"/>
    <property type="project" value="UniProtKB-SubCell"/>
</dbReference>
<evidence type="ECO:0000313" key="7">
    <source>
        <dbReference type="Proteomes" id="UP000279259"/>
    </source>
</evidence>
<dbReference type="InterPro" id="IPR006696">
    <property type="entry name" value="DUF423"/>
</dbReference>
<dbReference type="PANTHER" id="PTHR43461:SF1">
    <property type="entry name" value="TRANSMEMBRANE PROTEIN 256"/>
    <property type="match status" value="1"/>
</dbReference>
<dbReference type="AlphaFoldDB" id="A0A427YIT8"/>
<feature type="transmembrane region" description="Helical" evidence="5">
    <location>
        <begin position="6"/>
        <end position="28"/>
    </location>
</feature>
<gene>
    <name evidence="6" type="ORF">EHS25_010167</name>
</gene>
<evidence type="ECO:0000256" key="3">
    <source>
        <dbReference type="ARBA" id="ARBA00022989"/>
    </source>
</evidence>
<keyword evidence="2 5" id="KW-0812">Transmembrane</keyword>
<protein>
    <recommendedName>
        <fullName evidence="8">DUF423-domain-containing protein</fullName>
    </recommendedName>
</protein>
<dbReference type="Pfam" id="PF04241">
    <property type="entry name" value="DUF423"/>
    <property type="match status" value="1"/>
</dbReference>
<evidence type="ECO:0000256" key="4">
    <source>
        <dbReference type="ARBA" id="ARBA00023136"/>
    </source>
</evidence>
<sequence length="125" mass="12971">MNPQNVWRAGALLTATGMSFGAFGSHGLRSRQPPLPERAHASWATASSYLVYNGLALLAISFHPAIAAGIRRHRIAAGLILGGSLTFSGTIFGLVLARDKVGKVFGPLTPLGGMAMIAGYIALAL</sequence>
<dbReference type="PANTHER" id="PTHR43461">
    <property type="entry name" value="TRANSMEMBRANE PROTEIN 256"/>
    <property type="match status" value="1"/>
</dbReference>
<comment type="caution">
    <text evidence="6">The sequence shown here is derived from an EMBL/GenBank/DDBJ whole genome shotgun (WGS) entry which is preliminary data.</text>
</comment>
<dbReference type="EMBL" id="RSCD01000009">
    <property type="protein sequence ID" value="RSH90991.1"/>
    <property type="molecule type" value="Genomic_DNA"/>
</dbReference>
<dbReference type="Proteomes" id="UP000279259">
    <property type="component" value="Unassembled WGS sequence"/>
</dbReference>
<evidence type="ECO:0000313" key="6">
    <source>
        <dbReference type="EMBL" id="RSH90991.1"/>
    </source>
</evidence>
<organism evidence="6 7">
    <name type="scientific">Saitozyma podzolica</name>
    <dbReference type="NCBI Taxonomy" id="1890683"/>
    <lineage>
        <taxon>Eukaryota</taxon>
        <taxon>Fungi</taxon>
        <taxon>Dikarya</taxon>
        <taxon>Basidiomycota</taxon>
        <taxon>Agaricomycotina</taxon>
        <taxon>Tremellomycetes</taxon>
        <taxon>Tremellales</taxon>
        <taxon>Trimorphomycetaceae</taxon>
        <taxon>Saitozyma</taxon>
    </lineage>
</organism>
<keyword evidence="7" id="KW-1185">Reference proteome</keyword>
<evidence type="ECO:0000256" key="5">
    <source>
        <dbReference type="SAM" id="Phobius"/>
    </source>
</evidence>
<accession>A0A427YIT8</accession>
<comment type="subcellular location">
    <subcellularLocation>
        <location evidence="1">Membrane</location>
        <topology evidence="1">Multi-pass membrane protein</topology>
    </subcellularLocation>
</comment>
<evidence type="ECO:0000256" key="2">
    <source>
        <dbReference type="ARBA" id="ARBA00022692"/>
    </source>
</evidence>
<dbReference type="OrthoDB" id="269173at2759"/>
<reference evidence="6 7" key="1">
    <citation type="submission" date="2018-11" db="EMBL/GenBank/DDBJ databases">
        <title>Genome sequence of Saitozyma podzolica DSM 27192.</title>
        <authorList>
            <person name="Aliyu H."/>
            <person name="Gorte O."/>
            <person name="Ochsenreither K."/>
        </authorList>
    </citation>
    <scope>NUCLEOTIDE SEQUENCE [LARGE SCALE GENOMIC DNA]</scope>
    <source>
        <strain evidence="6 7">DSM 27192</strain>
    </source>
</reference>
<name>A0A427YIT8_9TREE</name>
<evidence type="ECO:0000256" key="1">
    <source>
        <dbReference type="ARBA" id="ARBA00004141"/>
    </source>
</evidence>
<feature type="transmembrane region" description="Helical" evidence="5">
    <location>
        <begin position="104"/>
        <end position="123"/>
    </location>
</feature>
<proteinExistence type="predicted"/>
<feature type="transmembrane region" description="Helical" evidence="5">
    <location>
        <begin position="76"/>
        <end position="97"/>
    </location>
</feature>
<keyword evidence="3 5" id="KW-1133">Transmembrane helix</keyword>
<feature type="transmembrane region" description="Helical" evidence="5">
    <location>
        <begin position="49"/>
        <end position="70"/>
    </location>
</feature>
<evidence type="ECO:0008006" key="8">
    <source>
        <dbReference type="Google" id="ProtNLM"/>
    </source>
</evidence>
<keyword evidence="4 5" id="KW-0472">Membrane</keyword>